<evidence type="ECO:0000313" key="2">
    <source>
        <dbReference type="Proteomes" id="UP000184782"/>
    </source>
</evidence>
<protein>
    <submittedName>
        <fullName evidence="1">Uncharacterized protein</fullName>
    </submittedName>
</protein>
<dbReference type="RefSeq" id="WP_074229860.1">
    <property type="nucleotide sequence ID" value="NZ_FSRQ01000001.1"/>
</dbReference>
<keyword evidence="2" id="KW-1185">Reference proteome</keyword>
<dbReference type="AlphaFoldDB" id="A0A1N6FZY6"/>
<name>A0A1N6FZY6_9FLAO</name>
<organism evidence="1 2">
    <name type="scientific">Chryseobacterium scophthalmum</name>
    <dbReference type="NCBI Taxonomy" id="59733"/>
    <lineage>
        <taxon>Bacteria</taxon>
        <taxon>Pseudomonadati</taxon>
        <taxon>Bacteroidota</taxon>
        <taxon>Flavobacteriia</taxon>
        <taxon>Flavobacteriales</taxon>
        <taxon>Weeksellaceae</taxon>
        <taxon>Chryseobacterium group</taxon>
        <taxon>Chryseobacterium</taxon>
    </lineage>
</organism>
<proteinExistence type="predicted"/>
<gene>
    <name evidence="1" type="ORF">SAMN05421769_1743</name>
</gene>
<sequence length="257" mass="30321">MRFFALFIVFLLTQNFLAQNIKIEYRNSGYQSDGSGIYDNQEIIKIYPEKNNYKLEFTQLKKFYIYNDSTKKDTRLSINEIHTTKRNLKSSLVDNLISELGQNKNNFDYELIRKQIKSSISKQDIIKLIKVNDIFYKIGDEQTKEINKSGKQKIKDIKEFKLFDKYLEFIKPSDSIITVYSHGLNSAIISYQNEKYILNFLNPLGQPIDGKKLSVNLDVNTALNKILPEKSLLRKNLTADSLLDKYIYWYLDNYYKY</sequence>
<dbReference type="STRING" id="59733.SAMN05421769_1743"/>
<accession>A0A1N6FZY6</accession>
<dbReference type="EMBL" id="FSRQ01000001">
    <property type="protein sequence ID" value="SIO00761.1"/>
    <property type="molecule type" value="Genomic_DNA"/>
</dbReference>
<reference evidence="2" key="1">
    <citation type="submission" date="2016-12" db="EMBL/GenBank/DDBJ databases">
        <authorList>
            <person name="Varghese N."/>
            <person name="Submissions S."/>
        </authorList>
    </citation>
    <scope>NUCLEOTIDE SEQUENCE [LARGE SCALE GENOMIC DNA]</scope>
    <source>
        <strain evidence="2">DSM 16779</strain>
    </source>
</reference>
<dbReference type="OrthoDB" id="9891545at2"/>
<evidence type="ECO:0000313" key="1">
    <source>
        <dbReference type="EMBL" id="SIO00761.1"/>
    </source>
</evidence>
<dbReference type="Proteomes" id="UP000184782">
    <property type="component" value="Unassembled WGS sequence"/>
</dbReference>